<feature type="region of interest" description="Disordered" evidence="5">
    <location>
        <begin position="57"/>
        <end position="81"/>
    </location>
</feature>
<dbReference type="Gene3D" id="1.10.760.10">
    <property type="entry name" value="Cytochrome c-like domain"/>
    <property type="match status" value="1"/>
</dbReference>
<reference evidence="9" key="1">
    <citation type="journal article" date="2019" name="Int. J. Syst. Evol. Microbiol.">
        <title>The Global Catalogue of Microorganisms (GCM) 10K type strain sequencing project: providing services to taxonomists for standard genome sequencing and annotation.</title>
        <authorList>
            <consortium name="The Broad Institute Genomics Platform"/>
            <consortium name="The Broad Institute Genome Sequencing Center for Infectious Disease"/>
            <person name="Wu L."/>
            <person name="Ma J."/>
        </authorList>
    </citation>
    <scope>NUCLEOTIDE SEQUENCE [LARGE SCALE GENOMIC DNA]</scope>
    <source>
        <strain evidence="9">KCTC 52231</strain>
    </source>
</reference>
<evidence type="ECO:0000256" key="4">
    <source>
        <dbReference type="PROSITE-ProRule" id="PRU00433"/>
    </source>
</evidence>
<keyword evidence="2 4" id="KW-0479">Metal-binding</keyword>
<gene>
    <name evidence="8" type="ORF">ACFOHV_05670</name>
</gene>
<keyword evidence="6" id="KW-0732">Signal</keyword>
<evidence type="ECO:0000259" key="7">
    <source>
        <dbReference type="PROSITE" id="PS51007"/>
    </source>
</evidence>
<proteinExistence type="predicted"/>
<accession>A0ABV7HWM1</accession>
<dbReference type="Pfam" id="PF09086">
    <property type="entry name" value="DUF1924"/>
    <property type="match status" value="1"/>
</dbReference>
<organism evidence="8 9">
    <name type="scientific">Ciceribacter thiooxidans</name>
    <dbReference type="NCBI Taxonomy" id="1969821"/>
    <lineage>
        <taxon>Bacteria</taxon>
        <taxon>Pseudomonadati</taxon>
        <taxon>Pseudomonadota</taxon>
        <taxon>Alphaproteobacteria</taxon>
        <taxon>Hyphomicrobiales</taxon>
        <taxon>Rhizobiaceae</taxon>
        <taxon>Ciceribacter</taxon>
    </lineage>
</organism>
<dbReference type="InterPro" id="IPR015170">
    <property type="entry name" value="DUF1924_SHP"/>
</dbReference>
<feature type="domain" description="Cytochrome c" evidence="7">
    <location>
        <begin position="42"/>
        <end position="134"/>
    </location>
</feature>
<evidence type="ECO:0000313" key="8">
    <source>
        <dbReference type="EMBL" id="MFC3162764.1"/>
    </source>
</evidence>
<feature type="chain" id="PRO_5046123486" evidence="6">
    <location>
        <begin position="23"/>
        <end position="134"/>
    </location>
</feature>
<comment type="caution">
    <text evidence="8">The sequence shown here is derived from an EMBL/GenBank/DDBJ whole genome shotgun (WGS) entry which is preliminary data.</text>
</comment>
<dbReference type="RefSeq" id="WP_182304352.1">
    <property type="nucleotide sequence ID" value="NZ_CP059896.1"/>
</dbReference>
<feature type="signal peptide" evidence="6">
    <location>
        <begin position="1"/>
        <end position="22"/>
    </location>
</feature>
<evidence type="ECO:0000313" key="9">
    <source>
        <dbReference type="Proteomes" id="UP001595647"/>
    </source>
</evidence>
<dbReference type="EMBL" id="JBHRTG010000004">
    <property type="protein sequence ID" value="MFC3162764.1"/>
    <property type="molecule type" value="Genomic_DNA"/>
</dbReference>
<dbReference type="Proteomes" id="UP001595647">
    <property type="component" value="Unassembled WGS sequence"/>
</dbReference>
<evidence type="ECO:0000256" key="5">
    <source>
        <dbReference type="SAM" id="MobiDB-lite"/>
    </source>
</evidence>
<evidence type="ECO:0000256" key="1">
    <source>
        <dbReference type="ARBA" id="ARBA00022617"/>
    </source>
</evidence>
<dbReference type="SUPFAM" id="SSF46626">
    <property type="entry name" value="Cytochrome c"/>
    <property type="match status" value="1"/>
</dbReference>
<dbReference type="PROSITE" id="PS51007">
    <property type="entry name" value="CYTC"/>
    <property type="match status" value="1"/>
</dbReference>
<keyword evidence="3 4" id="KW-0408">Iron</keyword>
<evidence type="ECO:0000256" key="3">
    <source>
        <dbReference type="ARBA" id="ARBA00023004"/>
    </source>
</evidence>
<evidence type="ECO:0000256" key="6">
    <source>
        <dbReference type="SAM" id="SignalP"/>
    </source>
</evidence>
<sequence length="134" mass="14147">MKKTATILLCGLGLLAAVPAKADPARDAILKDYATAAGVTSFSAEAGKTLFQANHTGGKPDTPSCTTCHTTDPRQAGKSRVGKPIEPMAVSANASRFTDAAKVEKWFRRNCTSVLGRECTTEEKGNIITYLSSL</sequence>
<keyword evidence="9" id="KW-1185">Reference proteome</keyword>
<dbReference type="InterPro" id="IPR036909">
    <property type="entry name" value="Cyt_c-like_dom_sf"/>
</dbReference>
<name>A0ABV7HWM1_9HYPH</name>
<keyword evidence="1 4" id="KW-0349">Heme</keyword>
<evidence type="ECO:0000256" key="2">
    <source>
        <dbReference type="ARBA" id="ARBA00022723"/>
    </source>
</evidence>
<dbReference type="InterPro" id="IPR009056">
    <property type="entry name" value="Cyt_c-like_dom"/>
</dbReference>
<protein>
    <submittedName>
        <fullName evidence="8">DUF1924 domain-containing protein</fullName>
    </submittedName>
</protein>